<name>A0A9D1F4C7_9FIRM</name>
<keyword evidence="4 6" id="KW-0805">Transcription regulation</keyword>
<dbReference type="InterPro" id="IPR035926">
    <property type="entry name" value="NusB-like_sf"/>
</dbReference>
<reference evidence="8" key="1">
    <citation type="submission" date="2020-10" db="EMBL/GenBank/DDBJ databases">
        <authorList>
            <person name="Gilroy R."/>
        </authorList>
    </citation>
    <scope>NUCLEOTIDE SEQUENCE</scope>
    <source>
        <strain evidence="8">CHK178-757</strain>
    </source>
</reference>
<dbReference type="Proteomes" id="UP000823927">
    <property type="component" value="Unassembled WGS sequence"/>
</dbReference>
<sequence>MSRRELREHIFRLLFRVEFHSREEMPEQGEFYSWHLKEPDGVDAEYILEKVKHIIEKLDELDERINGVAVGWKTSRMSKVDLTLLRLALFEILYDEDVPTGVAINEAVELAKRYGTDESSSFINGILAKFA</sequence>
<dbReference type="AlphaFoldDB" id="A0A9D1F4C7"/>
<comment type="similarity">
    <text evidence="1 6">Belongs to the NusB family.</text>
</comment>
<dbReference type="HAMAP" id="MF_00073">
    <property type="entry name" value="NusB"/>
    <property type="match status" value="1"/>
</dbReference>
<dbReference type="NCBIfam" id="TIGR01951">
    <property type="entry name" value="nusB"/>
    <property type="match status" value="1"/>
</dbReference>
<comment type="caution">
    <text evidence="8">The sequence shown here is derived from an EMBL/GenBank/DDBJ whole genome shotgun (WGS) entry which is preliminary data.</text>
</comment>
<evidence type="ECO:0000256" key="6">
    <source>
        <dbReference type="HAMAP-Rule" id="MF_00073"/>
    </source>
</evidence>
<protein>
    <recommendedName>
        <fullName evidence="6">Transcription antitermination protein NusB</fullName>
    </recommendedName>
    <alternativeName>
        <fullName evidence="6">Antitermination factor NusB</fullName>
    </alternativeName>
</protein>
<evidence type="ECO:0000256" key="5">
    <source>
        <dbReference type="ARBA" id="ARBA00023163"/>
    </source>
</evidence>
<evidence type="ECO:0000313" key="9">
    <source>
        <dbReference type="Proteomes" id="UP000823927"/>
    </source>
</evidence>
<dbReference type="PANTHER" id="PTHR11078">
    <property type="entry name" value="N UTILIZATION SUBSTANCE PROTEIN B-RELATED"/>
    <property type="match status" value="1"/>
</dbReference>
<evidence type="ECO:0000313" key="8">
    <source>
        <dbReference type="EMBL" id="HIS47423.1"/>
    </source>
</evidence>
<dbReference type="GO" id="GO:0003723">
    <property type="term" value="F:RNA binding"/>
    <property type="evidence" value="ECO:0007669"/>
    <property type="project" value="UniProtKB-UniRule"/>
</dbReference>
<evidence type="ECO:0000256" key="4">
    <source>
        <dbReference type="ARBA" id="ARBA00023015"/>
    </source>
</evidence>
<dbReference type="SUPFAM" id="SSF48013">
    <property type="entry name" value="NusB-like"/>
    <property type="match status" value="1"/>
</dbReference>
<dbReference type="GO" id="GO:0005829">
    <property type="term" value="C:cytosol"/>
    <property type="evidence" value="ECO:0007669"/>
    <property type="project" value="TreeGrafter"/>
</dbReference>
<keyword evidence="2 6" id="KW-0889">Transcription antitermination</keyword>
<accession>A0A9D1F4C7</accession>
<evidence type="ECO:0000256" key="3">
    <source>
        <dbReference type="ARBA" id="ARBA00022884"/>
    </source>
</evidence>
<reference evidence="8" key="2">
    <citation type="journal article" date="2021" name="PeerJ">
        <title>Extensive microbial diversity within the chicken gut microbiome revealed by metagenomics and culture.</title>
        <authorList>
            <person name="Gilroy R."/>
            <person name="Ravi A."/>
            <person name="Getino M."/>
            <person name="Pursley I."/>
            <person name="Horton D.L."/>
            <person name="Alikhan N.F."/>
            <person name="Baker D."/>
            <person name="Gharbi K."/>
            <person name="Hall N."/>
            <person name="Watson M."/>
            <person name="Adriaenssens E.M."/>
            <person name="Foster-Nyarko E."/>
            <person name="Jarju S."/>
            <person name="Secka A."/>
            <person name="Antonio M."/>
            <person name="Oren A."/>
            <person name="Chaudhuri R.R."/>
            <person name="La Ragione R."/>
            <person name="Hildebrand F."/>
            <person name="Pallen M.J."/>
        </authorList>
    </citation>
    <scope>NUCLEOTIDE SEQUENCE</scope>
    <source>
        <strain evidence="8">CHK178-757</strain>
    </source>
</reference>
<dbReference type="GO" id="GO:0006353">
    <property type="term" value="P:DNA-templated transcription termination"/>
    <property type="evidence" value="ECO:0007669"/>
    <property type="project" value="UniProtKB-UniRule"/>
</dbReference>
<evidence type="ECO:0000256" key="1">
    <source>
        <dbReference type="ARBA" id="ARBA00005952"/>
    </source>
</evidence>
<dbReference type="InterPro" id="IPR011605">
    <property type="entry name" value="NusB_fam"/>
</dbReference>
<evidence type="ECO:0000259" key="7">
    <source>
        <dbReference type="Pfam" id="PF01029"/>
    </source>
</evidence>
<proteinExistence type="inferred from homology"/>
<dbReference type="GO" id="GO:0031564">
    <property type="term" value="P:transcription antitermination"/>
    <property type="evidence" value="ECO:0007669"/>
    <property type="project" value="UniProtKB-KW"/>
</dbReference>
<keyword evidence="5 6" id="KW-0804">Transcription</keyword>
<dbReference type="Gene3D" id="1.10.940.10">
    <property type="entry name" value="NusB-like"/>
    <property type="match status" value="1"/>
</dbReference>
<dbReference type="Pfam" id="PF01029">
    <property type="entry name" value="NusB"/>
    <property type="match status" value="1"/>
</dbReference>
<dbReference type="PANTHER" id="PTHR11078:SF3">
    <property type="entry name" value="ANTITERMINATION NUSB DOMAIN-CONTAINING PROTEIN"/>
    <property type="match status" value="1"/>
</dbReference>
<gene>
    <name evidence="6 8" type="primary">nusB</name>
    <name evidence="8" type="ORF">IAB46_07685</name>
</gene>
<comment type="function">
    <text evidence="6">Involved in transcription antitermination. Required for transcription of ribosomal RNA (rRNA) genes. Binds specifically to the boxA antiterminator sequence of the ribosomal RNA (rrn) operons.</text>
</comment>
<keyword evidence="3 6" id="KW-0694">RNA-binding</keyword>
<dbReference type="EMBL" id="DVIT01000027">
    <property type="protein sequence ID" value="HIS47423.1"/>
    <property type="molecule type" value="Genomic_DNA"/>
</dbReference>
<evidence type="ECO:0000256" key="2">
    <source>
        <dbReference type="ARBA" id="ARBA00022814"/>
    </source>
</evidence>
<dbReference type="InterPro" id="IPR006027">
    <property type="entry name" value="NusB_RsmB_TIM44"/>
</dbReference>
<organism evidence="8 9">
    <name type="scientific">Candidatus Scybalocola faecigallinarum</name>
    <dbReference type="NCBI Taxonomy" id="2840941"/>
    <lineage>
        <taxon>Bacteria</taxon>
        <taxon>Bacillati</taxon>
        <taxon>Bacillota</taxon>
        <taxon>Clostridia</taxon>
        <taxon>Lachnospirales</taxon>
        <taxon>Lachnospiraceae</taxon>
        <taxon>Lachnospiraceae incertae sedis</taxon>
        <taxon>Candidatus Scybalocola (ex Gilroy et al. 2021)</taxon>
    </lineage>
</organism>
<feature type="domain" description="NusB/RsmB/TIM44" evidence="7">
    <location>
        <begin position="5"/>
        <end position="131"/>
    </location>
</feature>